<keyword evidence="1" id="KW-0812">Transmembrane</keyword>
<dbReference type="Proteomes" id="UP001324634">
    <property type="component" value="Chromosome"/>
</dbReference>
<proteinExistence type="predicted"/>
<dbReference type="RefSeq" id="WP_321394195.1">
    <property type="nucleotide sequence ID" value="NZ_CP139487.1"/>
</dbReference>
<dbReference type="GO" id="GO:0000270">
    <property type="term" value="P:peptidoglycan metabolic process"/>
    <property type="evidence" value="ECO:0007669"/>
    <property type="project" value="TreeGrafter"/>
</dbReference>
<dbReference type="GO" id="GO:0043164">
    <property type="term" value="P:Gram-negative-bacterium-type cell wall biogenesis"/>
    <property type="evidence" value="ECO:0007669"/>
    <property type="project" value="TreeGrafter"/>
</dbReference>
<name>A0AAX4HNJ3_9BACT</name>
<reference evidence="3 4" key="1">
    <citation type="submission" date="2023-11" db="EMBL/GenBank/DDBJ databases">
        <title>Peredibacter starrii A3.12.</title>
        <authorList>
            <person name="Mitchell R.J."/>
        </authorList>
    </citation>
    <scope>NUCLEOTIDE SEQUENCE [LARGE SCALE GENOMIC DNA]</scope>
    <source>
        <strain evidence="3 4">A3.12</strain>
    </source>
</reference>
<dbReference type="GO" id="GO:0005886">
    <property type="term" value="C:plasma membrane"/>
    <property type="evidence" value="ECO:0007669"/>
    <property type="project" value="TreeGrafter"/>
</dbReference>
<protein>
    <submittedName>
        <fullName evidence="3">YdcF family protein</fullName>
    </submittedName>
</protein>
<accession>A0AAX4HNJ3</accession>
<sequence>MFGRKYTFESKTTRLRRLALSGVFLACLTIALVVSFIVYIPIYAKMQKGRAAGAFFQKSPDAIAVFTGDKGRIAYAMDLLKKNPTSKLFISGVHAANSVQTLINKQSNDSTAPEINDAGVQVDLDYESKNTFENVRETVSYLKANPEIQNVLIISSDYHIMRIKLIIAHFLSGSKQQFYFDSVPNTYTTWKDTKKLLKEAVKIVRTFIQLKIFREDFVTED</sequence>
<feature type="domain" description="DUF218" evidence="2">
    <location>
        <begin position="61"/>
        <end position="200"/>
    </location>
</feature>
<dbReference type="InterPro" id="IPR003848">
    <property type="entry name" value="DUF218"/>
</dbReference>
<organism evidence="3 4">
    <name type="scientific">Peredibacter starrii</name>
    <dbReference type="NCBI Taxonomy" id="28202"/>
    <lineage>
        <taxon>Bacteria</taxon>
        <taxon>Pseudomonadati</taxon>
        <taxon>Bdellovibrionota</taxon>
        <taxon>Bacteriovoracia</taxon>
        <taxon>Bacteriovoracales</taxon>
        <taxon>Bacteriovoracaceae</taxon>
        <taxon>Peredibacter</taxon>
    </lineage>
</organism>
<evidence type="ECO:0000313" key="3">
    <source>
        <dbReference type="EMBL" id="WPU64770.1"/>
    </source>
</evidence>
<keyword evidence="1" id="KW-0472">Membrane</keyword>
<feature type="transmembrane region" description="Helical" evidence="1">
    <location>
        <begin position="20"/>
        <end position="40"/>
    </location>
</feature>
<dbReference type="CDD" id="cd06259">
    <property type="entry name" value="YdcF-like"/>
    <property type="match status" value="1"/>
</dbReference>
<keyword evidence="4" id="KW-1185">Reference proteome</keyword>
<dbReference type="Pfam" id="PF02698">
    <property type="entry name" value="DUF218"/>
    <property type="match status" value="1"/>
</dbReference>
<evidence type="ECO:0000256" key="1">
    <source>
        <dbReference type="SAM" id="Phobius"/>
    </source>
</evidence>
<keyword evidence="1" id="KW-1133">Transmembrane helix</keyword>
<evidence type="ECO:0000259" key="2">
    <source>
        <dbReference type="Pfam" id="PF02698"/>
    </source>
</evidence>
<dbReference type="PANTHER" id="PTHR30336:SF4">
    <property type="entry name" value="ENVELOPE BIOGENESIS FACTOR ELYC"/>
    <property type="match status" value="1"/>
</dbReference>
<dbReference type="Gene3D" id="3.40.50.620">
    <property type="entry name" value="HUPs"/>
    <property type="match status" value="1"/>
</dbReference>
<evidence type="ECO:0000313" key="4">
    <source>
        <dbReference type="Proteomes" id="UP001324634"/>
    </source>
</evidence>
<dbReference type="EMBL" id="CP139487">
    <property type="protein sequence ID" value="WPU64770.1"/>
    <property type="molecule type" value="Genomic_DNA"/>
</dbReference>
<dbReference type="InterPro" id="IPR051599">
    <property type="entry name" value="Cell_Envelope_Assoc"/>
</dbReference>
<dbReference type="AlphaFoldDB" id="A0AAX4HNJ3"/>
<gene>
    <name evidence="3" type="ORF">SOO65_18920</name>
</gene>
<dbReference type="InterPro" id="IPR014729">
    <property type="entry name" value="Rossmann-like_a/b/a_fold"/>
</dbReference>
<dbReference type="KEGG" id="psti:SOO65_18920"/>
<dbReference type="PANTHER" id="PTHR30336">
    <property type="entry name" value="INNER MEMBRANE PROTEIN, PROBABLE PERMEASE"/>
    <property type="match status" value="1"/>
</dbReference>